<dbReference type="GO" id="GO:0004519">
    <property type="term" value="F:endonuclease activity"/>
    <property type="evidence" value="ECO:0007669"/>
    <property type="project" value="UniProtKB-KW"/>
</dbReference>
<dbReference type="EMBL" id="AWEY01000008">
    <property type="protein sequence ID" value="ERK39743.1"/>
    <property type="molecule type" value="Genomic_DNA"/>
</dbReference>
<evidence type="ECO:0000313" key="2">
    <source>
        <dbReference type="Proteomes" id="UP000016648"/>
    </source>
</evidence>
<keyword evidence="1" id="KW-0255">Endonuclease</keyword>
<dbReference type="RefSeq" id="WP_021588872.1">
    <property type="nucleotide sequence ID" value="NZ_AWEY01000008.1"/>
</dbReference>
<gene>
    <name evidence="1" type="ORF">HMPREF9135_0115</name>
</gene>
<dbReference type="PATRIC" id="fig|1115809.3.peg.585"/>
<reference evidence="1 2" key="1">
    <citation type="submission" date="2013-08" db="EMBL/GenBank/DDBJ databases">
        <authorList>
            <person name="Durkin A.S."/>
            <person name="Haft D.R."/>
            <person name="McCorrison J."/>
            <person name="Torralba M."/>
            <person name="Gillis M."/>
            <person name="Haft D.H."/>
            <person name="Methe B."/>
            <person name="Sutton G."/>
            <person name="Nelson K.E."/>
        </authorList>
    </citation>
    <scope>NUCLEOTIDE SEQUENCE [LARGE SCALE GENOMIC DNA]</scope>
    <source>
        <strain evidence="1 2">F0067</strain>
    </source>
</reference>
<dbReference type="Gene3D" id="3.40.91.50">
    <property type="match status" value="1"/>
</dbReference>
<dbReference type="InterPro" id="IPR018573">
    <property type="entry name" value="Restrct_endonuc_II_AlwI"/>
</dbReference>
<comment type="caution">
    <text evidence="1">The sequence shown here is derived from an EMBL/GenBank/DDBJ whole genome shotgun (WGS) entry which is preliminary data.</text>
</comment>
<evidence type="ECO:0000313" key="1">
    <source>
        <dbReference type="EMBL" id="ERK39743.1"/>
    </source>
</evidence>
<keyword evidence="1" id="KW-0378">Hydrolase</keyword>
<protein>
    <submittedName>
        <fullName evidence="1">AlwI restriction endonuclease</fullName>
    </submittedName>
</protein>
<keyword evidence="1" id="KW-0540">Nuclease</keyword>
<dbReference type="Proteomes" id="UP000016648">
    <property type="component" value="Unassembled WGS sequence"/>
</dbReference>
<accession>U2QEJ1</accession>
<keyword evidence="2" id="KW-1185">Reference proteome</keyword>
<organism evidence="1 2">
    <name type="scientific">Segatella baroniae F0067</name>
    <dbReference type="NCBI Taxonomy" id="1115809"/>
    <lineage>
        <taxon>Bacteria</taxon>
        <taxon>Pseudomonadati</taxon>
        <taxon>Bacteroidota</taxon>
        <taxon>Bacteroidia</taxon>
        <taxon>Bacteroidales</taxon>
        <taxon>Prevotellaceae</taxon>
        <taxon>Segatella</taxon>
    </lineage>
</organism>
<dbReference type="AlphaFoldDB" id="U2QEJ1"/>
<proteinExistence type="predicted"/>
<sequence length="669" mass="77779">MQEYDKIPYASFLWKLGNTSFRTRTFNKMTELQLRLLDDFWAMPENKGLGWEIATEGQADIYDVKNRYYDWLVAKGFTKGDDKIKYKAAREKTSGLYAMGLINREHRLTEVGKELLDMAEDQSYLEKTPLGIPKDSLLYLQQLLKLGDNNTGKLVRPLIVVIHLLAKLDYLTNDEFRYLAPLCTDKTSTERILHCIQELRHGKGSTDRILVDFLLTKKNYKEGRQRFVENEFSEDLLLSVSMNRKSATYDKAYTRVYRELHAVYMEHDDSRILPLFESFKRLQPSISSKWKTLLFDTNLTSAVKASPLEHLLPLPSEAVTSEATFKDFFFKTMHLNKAKATLEDYRDLNQRYLGLTNCFIFADNRVILDVVPKYIFGRAITQLYEQAFQKSELLFRNSTLEEICPTLAFDEKAVINGLNQELGTSIVDINEAYDEVDRIRYKRLNTLIDERFDDKTLLNLLHDFEVRNDKNINLLVTDNADIPTIFEYILGIIWYKTSERRGKLLDYLKLSLDANLLPVTHAAGGEADIVYEYDPTSDYPAHHLLLEATLADGTNQRRMEMEPVSRHVGNHLLRTGNKDSYGIFMTTYLHINVISDFKCRKHVPYFDVQNTDQYIAGMKITPLDTQDLKAIIAKGIKYKELYGRFEQAYREADDHPNPKEWYEDLVCLH</sequence>
<dbReference type="Pfam" id="PF09491">
    <property type="entry name" value="RE_AlwI"/>
    <property type="match status" value="1"/>
</dbReference>
<name>U2QEJ1_9BACT</name>